<reference evidence="1 2" key="3">
    <citation type="submission" date="2019-11" db="EMBL/GenBank/DDBJ databases">
        <title>A de novo genome assembly of a pear dwarfing rootstock.</title>
        <authorList>
            <person name="Wang F."/>
            <person name="Wang J."/>
            <person name="Li S."/>
            <person name="Zhang Y."/>
            <person name="Fang M."/>
            <person name="Ma L."/>
            <person name="Zhao Y."/>
            <person name="Jiang S."/>
        </authorList>
    </citation>
    <scope>NUCLEOTIDE SEQUENCE [LARGE SCALE GENOMIC DNA]</scope>
    <source>
        <strain evidence="1">S2</strain>
        <tissue evidence="1">Leaf</tissue>
    </source>
</reference>
<dbReference type="EMBL" id="SMOL01000231">
    <property type="protein sequence ID" value="KAB2621623.1"/>
    <property type="molecule type" value="Genomic_DNA"/>
</dbReference>
<dbReference type="GO" id="GO:0030246">
    <property type="term" value="F:carbohydrate binding"/>
    <property type="evidence" value="ECO:0007669"/>
    <property type="project" value="UniProtKB-KW"/>
</dbReference>
<keyword evidence="2" id="KW-1185">Reference proteome</keyword>
<keyword evidence="1" id="KW-0430">Lectin</keyword>
<comment type="caution">
    <text evidence="1">The sequence shown here is derived from an EMBL/GenBank/DDBJ whole genome shotgun (WGS) entry which is preliminary data.</text>
</comment>
<dbReference type="GO" id="GO:0016301">
    <property type="term" value="F:kinase activity"/>
    <property type="evidence" value="ECO:0007669"/>
    <property type="project" value="UniProtKB-KW"/>
</dbReference>
<organism evidence="1 2">
    <name type="scientific">Pyrus ussuriensis x Pyrus communis</name>
    <dbReference type="NCBI Taxonomy" id="2448454"/>
    <lineage>
        <taxon>Eukaryota</taxon>
        <taxon>Viridiplantae</taxon>
        <taxon>Streptophyta</taxon>
        <taxon>Embryophyta</taxon>
        <taxon>Tracheophyta</taxon>
        <taxon>Spermatophyta</taxon>
        <taxon>Magnoliopsida</taxon>
        <taxon>eudicotyledons</taxon>
        <taxon>Gunneridae</taxon>
        <taxon>Pentapetalae</taxon>
        <taxon>rosids</taxon>
        <taxon>fabids</taxon>
        <taxon>Rosales</taxon>
        <taxon>Rosaceae</taxon>
        <taxon>Amygdaloideae</taxon>
        <taxon>Maleae</taxon>
        <taxon>Pyrus</taxon>
    </lineage>
</organism>
<evidence type="ECO:0000313" key="1">
    <source>
        <dbReference type="EMBL" id="KAB2621623.1"/>
    </source>
</evidence>
<gene>
    <name evidence="1" type="ORF">D8674_023805</name>
</gene>
<dbReference type="AlphaFoldDB" id="A0A5N5H4Q6"/>
<protein>
    <submittedName>
        <fullName evidence="1">G-type lectin S-receptor-like serine/threonine-protein kinase</fullName>
    </submittedName>
</protein>
<accession>A0A5N5H4Q6</accession>
<name>A0A5N5H4Q6_9ROSA</name>
<reference evidence="1 2" key="1">
    <citation type="submission" date="2019-09" db="EMBL/GenBank/DDBJ databases">
        <authorList>
            <person name="Ou C."/>
        </authorList>
    </citation>
    <scope>NUCLEOTIDE SEQUENCE [LARGE SCALE GENOMIC DNA]</scope>
    <source>
        <strain evidence="1">S2</strain>
        <tissue evidence="1">Leaf</tissue>
    </source>
</reference>
<keyword evidence="1" id="KW-0675">Receptor</keyword>
<reference evidence="2" key="2">
    <citation type="submission" date="2019-10" db="EMBL/GenBank/DDBJ databases">
        <title>A de novo genome assembly of a pear dwarfing rootstock.</title>
        <authorList>
            <person name="Wang F."/>
            <person name="Wang J."/>
            <person name="Li S."/>
            <person name="Zhang Y."/>
            <person name="Fang M."/>
            <person name="Ma L."/>
            <person name="Zhao Y."/>
            <person name="Jiang S."/>
        </authorList>
    </citation>
    <scope>NUCLEOTIDE SEQUENCE [LARGE SCALE GENOMIC DNA]</scope>
</reference>
<proteinExistence type="predicted"/>
<keyword evidence="1" id="KW-0808">Transferase</keyword>
<dbReference type="Proteomes" id="UP000327157">
    <property type="component" value="Chromosome 4"/>
</dbReference>
<sequence>MSLWRNQLHSHLTAELVEIGGNIGKGKVYITWKGWVGIRCPAAMPDWKLGSQRSCGHRESVLNSVFGADIQIGVGIVRTRIFFN</sequence>
<evidence type="ECO:0000313" key="2">
    <source>
        <dbReference type="Proteomes" id="UP000327157"/>
    </source>
</evidence>
<keyword evidence="1" id="KW-0418">Kinase</keyword>